<dbReference type="GO" id="GO:0008270">
    <property type="term" value="F:zinc ion binding"/>
    <property type="evidence" value="ECO:0007669"/>
    <property type="project" value="UniProtKB-KW"/>
</dbReference>
<dbReference type="AlphaFoldDB" id="A0A8B8KP11"/>
<dbReference type="KEGG" id="aprc:113857662"/>
<evidence type="ECO:0000256" key="1">
    <source>
        <dbReference type="ARBA" id="ARBA00004123"/>
    </source>
</evidence>
<keyword evidence="10" id="KW-1185">Reference proteome</keyword>
<dbReference type="InterPro" id="IPR008395">
    <property type="entry name" value="Agenet-like_dom"/>
</dbReference>
<evidence type="ECO:0000259" key="9">
    <source>
        <dbReference type="PROSITE" id="PS51186"/>
    </source>
</evidence>
<dbReference type="Gene3D" id="3.30.40.10">
    <property type="entry name" value="Zinc/RING finger domain, C3HC4 (zinc finger)"/>
    <property type="match status" value="1"/>
</dbReference>
<dbReference type="OrthoDB" id="1903104at2759"/>
<evidence type="ECO:0000256" key="6">
    <source>
        <dbReference type="PROSITE-ProRule" id="PRU00146"/>
    </source>
</evidence>
<dbReference type="InterPro" id="IPR056511">
    <property type="entry name" value="IDM1_C"/>
</dbReference>
<dbReference type="PANTHER" id="PTHR46309">
    <property type="entry name" value="PHD FINGER PROTEIN 12"/>
    <property type="match status" value="1"/>
</dbReference>
<proteinExistence type="predicted"/>
<dbReference type="InterPro" id="IPR042163">
    <property type="entry name" value="PHF12"/>
</dbReference>
<keyword evidence="5" id="KW-0539">Nucleus</keyword>
<accession>A0A8B8KP11</accession>
<keyword evidence="2" id="KW-0479">Metal-binding</keyword>
<dbReference type="InterPro" id="IPR011011">
    <property type="entry name" value="Znf_FYVE_PHD"/>
</dbReference>
<dbReference type="PROSITE" id="PS50016">
    <property type="entry name" value="ZF_PHD_2"/>
    <property type="match status" value="1"/>
</dbReference>
<gene>
    <name evidence="11" type="primary">LOC113857662</name>
</gene>
<dbReference type="Pfam" id="PF00628">
    <property type="entry name" value="PHD"/>
    <property type="match status" value="1"/>
</dbReference>
<dbReference type="CDD" id="cd04301">
    <property type="entry name" value="NAT_SF"/>
    <property type="match status" value="1"/>
</dbReference>
<evidence type="ECO:0000256" key="4">
    <source>
        <dbReference type="ARBA" id="ARBA00022833"/>
    </source>
</evidence>
<evidence type="ECO:0000256" key="2">
    <source>
        <dbReference type="ARBA" id="ARBA00022723"/>
    </source>
</evidence>
<dbReference type="GO" id="GO:0003714">
    <property type="term" value="F:transcription corepressor activity"/>
    <property type="evidence" value="ECO:0007669"/>
    <property type="project" value="InterPro"/>
</dbReference>
<evidence type="ECO:0000313" key="10">
    <source>
        <dbReference type="Proteomes" id="UP000694853"/>
    </source>
</evidence>
<feature type="region of interest" description="Disordered" evidence="7">
    <location>
        <begin position="1004"/>
        <end position="1029"/>
    </location>
</feature>
<evidence type="ECO:0000256" key="7">
    <source>
        <dbReference type="SAM" id="MobiDB-lite"/>
    </source>
</evidence>
<dbReference type="InterPro" id="IPR013083">
    <property type="entry name" value="Znf_RING/FYVE/PHD"/>
</dbReference>
<dbReference type="GO" id="GO:0005634">
    <property type="term" value="C:nucleus"/>
    <property type="evidence" value="ECO:0007669"/>
    <property type="project" value="UniProtKB-SubCell"/>
</dbReference>
<evidence type="ECO:0000256" key="5">
    <source>
        <dbReference type="ARBA" id="ARBA00023242"/>
    </source>
</evidence>
<evidence type="ECO:0000259" key="8">
    <source>
        <dbReference type="PROSITE" id="PS50016"/>
    </source>
</evidence>
<dbReference type="PANTHER" id="PTHR46309:SF12">
    <property type="entry name" value="GB|AAC80581.1"/>
    <property type="match status" value="1"/>
</dbReference>
<feature type="compositionally biased region" description="Basic residues" evidence="7">
    <location>
        <begin position="10"/>
        <end position="19"/>
    </location>
</feature>
<comment type="subcellular location">
    <subcellularLocation>
        <location evidence="1">Nucleus</location>
    </subcellularLocation>
</comment>
<dbReference type="RefSeq" id="XP_027345570.1">
    <property type="nucleotide sequence ID" value="XM_027489769.1"/>
</dbReference>
<reference evidence="11" key="2">
    <citation type="submission" date="2025-08" db="UniProtKB">
        <authorList>
            <consortium name="RefSeq"/>
        </authorList>
    </citation>
    <scope>IDENTIFICATION</scope>
    <source>
        <tissue evidence="11">Young leaves</tissue>
    </source>
</reference>
<dbReference type="InterPro" id="IPR001965">
    <property type="entry name" value="Znf_PHD"/>
</dbReference>
<dbReference type="InterPro" id="IPR000182">
    <property type="entry name" value="GNAT_dom"/>
</dbReference>
<feature type="domain" description="N-acetyltransferase" evidence="9">
    <location>
        <begin position="740"/>
        <end position="891"/>
    </location>
</feature>
<dbReference type="InterPro" id="IPR019787">
    <property type="entry name" value="Znf_PHD-finger"/>
</dbReference>
<dbReference type="SMART" id="SM00743">
    <property type="entry name" value="Agenet"/>
    <property type="match status" value="2"/>
</dbReference>
<dbReference type="SUPFAM" id="SSF57903">
    <property type="entry name" value="FYVE/PHD zinc finger"/>
    <property type="match status" value="1"/>
</dbReference>
<dbReference type="GeneID" id="113857662"/>
<evidence type="ECO:0000313" key="11">
    <source>
        <dbReference type="RefSeq" id="XP_027345570.1"/>
    </source>
</evidence>
<name>A0A8B8KP11_ABRPR</name>
<dbReference type="Gene3D" id="3.40.630.30">
    <property type="match status" value="1"/>
</dbReference>
<evidence type="ECO:0000256" key="3">
    <source>
        <dbReference type="ARBA" id="ARBA00022771"/>
    </source>
</evidence>
<dbReference type="SMART" id="SM00249">
    <property type="entry name" value="PHD"/>
    <property type="match status" value="2"/>
</dbReference>
<protein>
    <submittedName>
        <fullName evidence="11">Uncharacterized protein LOC113857662</fullName>
    </submittedName>
</protein>
<dbReference type="PROSITE" id="PS51186">
    <property type="entry name" value="GNAT"/>
    <property type="match status" value="1"/>
</dbReference>
<dbReference type="GO" id="GO:0016747">
    <property type="term" value="F:acyltransferase activity, transferring groups other than amino-acyl groups"/>
    <property type="evidence" value="ECO:0007669"/>
    <property type="project" value="InterPro"/>
</dbReference>
<dbReference type="CDD" id="cd20405">
    <property type="entry name" value="Tudor_Agenet_AtDUF_rpt1_3"/>
    <property type="match status" value="1"/>
</dbReference>
<feature type="region of interest" description="Disordered" evidence="7">
    <location>
        <begin position="1"/>
        <end position="20"/>
    </location>
</feature>
<keyword evidence="4" id="KW-0862">Zinc</keyword>
<sequence>MAREGSKNSTSRKRKRGFSRKLQVNERVEVRSEEDGFLGSWHPGTVICCGKLKRHVRYENLLENDGLNYLVDVVRVTKALDGENESLNCFKRGFIRPLPPTVVFDRWGLKFGLCVDVNHLEAWWEGAIFDHCDGEEKRTVFFPDLGDEMQVEIHQLRITQDWDEVTGKWEQRGNWVFLELIEELERETYVPVSIKQIWYDLQVKIEFCIIGEWTYNVKDLWRNMVMEIIQEYFTLTIEAVISVSKLQQLLLNEIPELELVEPISNVGQKETVPPVIETLHDFQDEMTRSGAGDLTPELESGEPVANADLKTTLPDKENVVQKEPVAAINETLPVFQNETTSNGAGDLNLPGNLLNETPELDSVETVVNVDLNITLPDKENVVEEELIPHVNETLPVDQIWSGELLHTVSKLLPKDAELCVMDGGAENKSTASQKRKCLRNSKANLLKCQSNGLPRRVLRSNKRVQKVSATCLHHKPLTILSWLIDSNMVLPRSKVYYKAKGKRNKVCIMAHGRITRNGVKCKCCLTIYSLVGFENHATGNSTCRPSANIFLEDGRSLLDCQKQIMEDHKTRQTMEIPFSDLGQGENDCICSFCHYGGELILCDQCPSSFHKICLGLEDILYGDWFCPSCSCGICGQSRIKGDEDGHFLTCIQCEHKYHVRCLETGAVDISRHLKNSFCGKDCKMIYEGFRKLLGKPVSVGADNLTWTLVKFINSDSCDFDSIKSDLLAESYSKLNLALSVMHECFEPLKEPLAGKDIMEDVLFSRWSELNRLNFQGFYTVLLERNDELISVATVRVFGKKIAEVPLVGTRLQYRRHGMCHILMNELEKKLMQLGVERLVLPAVPSVLETWTRSFGFAKMTSSERFQFLHYTFLDFQDTIMCQKLLMKIPSPDSVLLKDSQKKCDFSSGRCSFNFKKSSPVCEVYQVEEIDKGGMLDQLIGEDDAIATNRCDVFLVLMPAAMIIMVKQPSHGDKQRQNGSNSQCSLLKQAHSHSKPIIRKVYARRRNGPDNSEARMQTTKDDRYNGPPKYYARKTKKACEGFRMSL</sequence>
<dbReference type="SUPFAM" id="SSF55729">
    <property type="entry name" value="Acyl-CoA N-acyltransferases (Nat)"/>
    <property type="match status" value="1"/>
</dbReference>
<feature type="domain" description="PHD-type" evidence="8">
    <location>
        <begin position="587"/>
        <end position="632"/>
    </location>
</feature>
<dbReference type="Proteomes" id="UP000694853">
    <property type="component" value="Unplaced"/>
</dbReference>
<dbReference type="InterPro" id="IPR014002">
    <property type="entry name" value="Agenet_dom_plant"/>
</dbReference>
<dbReference type="Pfam" id="PF23209">
    <property type="entry name" value="IDM1_C"/>
    <property type="match status" value="1"/>
</dbReference>
<keyword evidence="3 6" id="KW-0863">Zinc-finger</keyword>
<dbReference type="Pfam" id="PF16135">
    <property type="entry name" value="TDBD"/>
    <property type="match status" value="1"/>
</dbReference>
<dbReference type="InterPro" id="IPR016181">
    <property type="entry name" value="Acyl_CoA_acyltransferase"/>
</dbReference>
<organism evidence="10 11">
    <name type="scientific">Abrus precatorius</name>
    <name type="common">Indian licorice</name>
    <name type="synonym">Glycine abrus</name>
    <dbReference type="NCBI Taxonomy" id="3816"/>
    <lineage>
        <taxon>Eukaryota</taxon>
        <taxon>Viridiplantae</taxon>
        <taxon>Streptophyta</taxon>
        <taxon>Embryophyta</taxon>
        <taxon>Tracheophyta</taxon>
        <taxon>Spermatophyta</taxon>
        <taxon>Magnoliopsida</taxon>
        <taxon>eudicotyledons</taxon>
        <taxon>Gunneridae</taxon>
        <taxon>Pentapetalae</taxon>
        <taxon>rosids</taxon>
        <taxon>fabids</taxon>
        <taxon>Fabales</taxon>
        <taxon>Fabaceae</taxon>
        <taxon>Papilionoideae</taxon>
        <taxon>50 kb inversion clade</taxon>
        <taxon>NPAAA clade</taxon>
        <taxon>indigoferoid/millettioid clade</taxon>
        <taxon>Abreae</taxon>
        <taxon>Abrus</taxon>
    </lineage>
</organism>
<dbReference type="Pfam" id="PF05641">
    <property type="entry name" value="Agenet"/>
    <property type="match status" value="1"/>
</dbReference>
<dbReference type="GO" id="GO:0006357">
    <property type="term" value="P:regulation of transcription by RNA polymerase II"/>
    <property type="evidence" value="ECO:0007669"/>
    <property type="project" value="TreeGrafter"/>
</dbReference>
<dbReference type="InterPro" id="IPR032308">
    <property type="entry name" value="TDBD"/>
</dbReference>
<reference evidence="10" key="1">
    <citation type="journal article" date="2019" name="Toxins">
        <title>Detection of Abrin-Like and Prepropulchellin-Like Toxin Genes and Transcripts Using Whole Genome Sequencing and Full-Length Transcript Sequencing of Abrus precatorius.</title>
        <authorList>
            <person name="Hovde B.T."/>
            <person name="Daligault H.E."/>
            <person name="Hanschen E.R."/>
            <person name="Kunde Y.A."/>
            <person name="Johnson M.B."/>
            <person name="Starkenburg S.R."/>
            <person name="Johnson S.L."/>
        </authorList>
    </citation>
    <scope>NUCLEOTIDE SEQUENCE [LARGE SCALE GENOMIC DNA]</scope>
</reference>